<accession>A0ABU4A252</accession>
<dbReference type="EMBL" id="JAPTHD010000023">
    <property type="protein sequence ID" value="MDV5825824.1"/>
    <property type="molecule type" value="Genomic_DNA"/>
</dbReference>
<dbReference type="Gene3D" id="3.40.50.2000">
    <property type="entry name" value="Glycogen Phosphorylase B"/>
    <property type="match status" value="1"/>
</dbReference>
<dbReference type="Proteomes" id="UP001185984">
    <property type="component" value="Unassembled WGS sequence"/>
</dbReference>
<dbReference type="InterPro" id="IPR001296">
    <property type="entry name" value="Glyco_trans_1"/>
</dbReference>
<name>A0ABU4A252_9SPHN</name>
<evidence type="ECO:0000313" key="3">
    <source>
        <dbReference type="Proteomes" id="UP001185984"/>
    </source>
</evidence>
<dbReference type="RefSeq" id="WP_317518129.1">
    <property type="nucleotide sequence ID" value="NZ_JAPTHD010000023.1"/>
</dbReference>
<protein>
    <submittedName>
        <fullName evidence="2">Glycosyltransferase</fullName>
    </submittedName>
</protein>
<gene>
    <name evidence="2" type="ORF">O0R41_19650</name>
</gene>
<comment type="caution">
    <text evidence="2">The sequence shown here is derived from an EMBL/GenBank/DDBJ whole genome shotgun (WGS) entry which is preliminary data.</text>
</comment>
<keyword evidence="3" id="KW-1185">Reference proteome</keyword>
<reference evidence="3" key="1">
    <citation type="journal article" date="2022" name="J Environ Chem Eng">
        <title>Biodegradation of petroleum oil using a constructed nonpathogenic and heavy metal-tolerant bacterial consortium isolated from marine sponges.</title>
        <authorList>
            <person name="Dechsakulwatana C."/>
            <person name="Rungsihiranrut A."/>
            <person name="Muangchinda C."/>
            <person name="Ningthoujam R."/>
            <person name="Klankeo P."/>
            <person name="Pinyakong O."/>
        </authorList>
    </citation>
    <scope>NUCLEOTIDE SEQUENCE [LARGE SCALE GENOMIC DNA]</scope>
    <source>
        <strain evidence="3">MO2-4</strain>
    </source>
</reference>
<feature type="domain" description="Glycosyl transferase family 1" evidence="1">
    <location>
        <begin position="213"/>
        <end position="360"/>
    </location>
</feature>
<dbReference type="SUPFAM" id="SSF53756">
    <property type="entry name" value="UDP-Glycosyltransferase/glycogen phosphorylase"/>
    <property type="match status" value="1"/>
</dbReference>
<evidence type="ECO:0000259" key="1">
    <source>
        <dbReference type="Pfam" id="PF00534"/>
    </source>
</evidence>
<proteinExistence type="predicted"/>
<evidence type="ECO:0000313" key="2">
    <source>
        <dbReference type="EMBL" id="MDV5825824.1"/>
    </source>
</evidence>
<organism evidence="2 3">
    <name type="scientific">Sphingobium naphthae</name>
    <dbReference type="NCBI Taxonomy" id="1886786"/>
    <lineage>
        <taxon>Bacteria</taxon>
        <taxon>Pseudomonadati</taxon>
        <taxon>Pseudomonadota</taxon>
        <taxon>Alphaproteobacteria</taxon>
        <taxon>Sphingomonadales</taxon>
        <taxon>Sphingomonadaceae</taxon>
        <taxon>Sphingobium</taxon>
    </lineage>
</organism>
<dbReference type="Pfam" id="PF00534">
    <property type="entry name" value="Glycos_transf_1"/>
    <property type="match status" value="1"/>
</dbReference>
<sequence length="394" mass="44048">MPEKSAAKRLFICDPVCALPFGHNVPAMRNFQKFLGPFFSEVILLGCKDLPMDIADENMIVGRFEYCYDDVMPLSIDRLDAFPATHHEKTKAAHQDLVAIIADYAIGGDDVICYPSVDFYALLALAENADRLVACGSPTIMLRLIGVMENAGAQIFAHHEAVVIALIQRLRDVGLSLKIAAETPRYAEYLATNLDCEVSVAANIETREQVPIQVKDRFDVICPGSARYDKGFLQLLDVFTQVRLRDPELKIRMTTQILPDRDLKHQLSYLTKLYAIPGVSLLPSKVSARQMMTMYDDADLVLLPYASDVYAQRGSAVFIEAICVGRPVIAYDGCAFVDQIRYFGGGEICQSAQEMAALIIEQSKVSPKIRYAKARQARDRFMRDLVASYRDWVL</sequence>